<evidence type="ECO:0000259" key="2">
    <source>
        <dbReference type="Pfam" id="PF03358"/>
    </source>
</evidence>
<dbReference type="Pfam" id="PF03358">
    <property type="entry name" value="FMN_red"/>
    <property type="match status" value="1"/>
</dbReference>
<dbReference type="Gene3D" id="3.40.50.360">
    <property type="match status" value="1"/>
</dbReference>
<protein>
    <submittedName>
        <fullName evidence="3">NAD(P)H-dependent oxidoreductase</fullName>
    </submittedName>
</protein>
<sequence>MSITAFGLNCTLKSGDAPSSTQKLLDELLEAIAGHGAKTGSARVADYDVKPGVSADEGDGDQWPELRKRIMDAEILVVATPIWMGHPSSIAQRVLERLDAVLGEIDDDGVYPTFGKVAVATVVGNEDGAHHVCAQLYQGLTDVGFTIPGGSPPYWVGEAMGSVDYKDLKQTPDKVAETIATIASNAVHLARVLQAQPYPKPKRGDG</sequence>
<reference evidence="3" key="1">
    <citation type="submission" date="2021-12" db="EMBL/GenBank/DDBJ databases">
        <authorList>
            <person name="Ulrich A."/>
        </authorList>
    </citation>
    <scope>NUCLEOTIDE SEQUENCE</scope>
    <source>
        <strain evidence="3">A1P009</strain>
    </source>
</reference>
<organism evidence="3 4">
    <name type="scientific">Luteimonas fraxinea</name>
    <dbReference type="NCBI Taxonomy" id="2901869"/>
    <lineage>
        <taxon>Bacteria</taxon>
        <taxon>Pseudomonadati</taxon>
        <taxon>Pseudomonadota</taxon>
        <taxon>Gammaproteobacteria</taxon>
        <taxon>Lysobacterales</taxon>
        <taxon>Lysobacteraceae</taxon>
        <taxon>Luteimonas</taxon>
    </lineage>
</organism>
<dbReference type="RefSeq" id="WP_232137621.1">
    <property type="nucleotide sequence ID" value="NZ_CP089507.1"/>
</dbReference>
<keyword evidence="1" id="KW-0285">Flavoprotein</keyword>
<evidence type="ECO:0000313" key="4">
    <source>
        <dbReference type="Proteomes" id="UP001430360"/>
    </source>
</evidence>
<comment type="caution">
    <text evidence="3">The sequence shown here is derived from an EMBL/GenBank/DDBJ whole genome shotgun (WGS) entry which is preliminary data.</text>
</comment>
<accession>A0ABS8UHA4</accession>
<proteinExistence type="predicted"/>
<dbReference type="InterPro" id="IPR005025">
    <property type="entry name" value="FMN_Rdtase-like_dom"/>
</dbReference>
<reference evidence="3" key="2">
    <citation type="journal article" date="2022" name="Syst. Appl. Microbiol.">
        <title>Physiological and genomic characterisation of Luteimonas fraxinea sp. nov., a bacterial species associated with trees tolerant to ash dieback.</title>
        <authorList>
            <person name="Ulrich K."/>
            <person name="Becker R."/>
            <person name="Behrendt U."/>
            <person name="Kube M."/>
            <person name="Schneck V."/>
            <person name="Ulrich A."/>
        </authorList>
    </citation>
    <scope>NUCLEOTIDE SEQUENCE</scope>
    <source>
        <strain evidence="3">A1P009</strain>
    </source>
</reference>
<gene>
    <name evidence="3" type="ORF">LTT95_15510</name>
</gene>
<evidence type="ECO:0000313" key="3">
    <source>
        <dbReference type="EMBL" id="MCD9098347.1"/>
    </source>
</evidence>
<dbReference type="Proteomes" id="UP001430360">
    <property type="component" value="Unassembled WGS sequence"/>
</dbReference>
<dbReference type="InterPro" id="IPR029039">
    <property type="entry name" value="Flavoprotein-like_sf"/>
</dbReference>
<dbReference type="EMBL" id="JAJQKU010000005">
    <property type="protein sequence ID" value="MCD9098347.1"/>
    <property type="molecule type" value="Genomic_DNA"/>
</dbReference>
<keyword evidence="1" id="KW-0288">FMN</keyword>
<evidence type="ECO:0000256" key="1">
    <source>
        <dbReference type="ARBA" id="ARBA00022643"/>
    </source>
</evidence>
<keyword evidence="4" id="KW-1185">Reference proteome</keyword>
<name>A0ABS8UHA4_9GAMM</name>
<feature type="domain" description="NADPH-dependent FMN reductase-like" evidence="2">
    <location>
        <begin position="17"/>
        <end position="148"/>
    </location>
</feature>
<dbReference type="SUPFAM" id="SSF52218">
    <property type="entry name" value="Flavoproteins"/>
    <property type="match status" value="1"/>
</dbReference>